<gene>
    <name evidence="1" type="ORF">CfE428DRAFT_4169</name>
</gene>
<evidence type="ECO:0000313" key="2">
    <source>
        <dbReference type="Proteomes" id="UP000005824"/>
    </source>
</evidence>
<dbReference type="InParanoid" id="B4D5I0"/>
<dbReference type="EMBL" id="ABVL01000013">
    <property type="protein sequence ID" value="EDY18385.1"/>
    <property type="molecule type" value="Genomic_DNA"/>
</dbReference>
<name>B4D5I0_9BACT</name>
<protein>
    <submittedName>
        <fullName evidence="1">Uncharacterized protein</fullName>
    </submittedName>
</protein>
<proteinExistence type="predicted"/>
<comment type="caution">
    <text evidence="1">The sequence shown here is derived from an EMBL/GenBank/DDBJ whole genome shotgun (WGS) entry which is preliminary data.</text>
</comment>
<keyword evidence="2" id="KW-1185">Reference proteome</keyword>
<evidence type="ECO:0000313" key="1">
    <source>
        <dbReference type="EMBL" id="EDY18385.1"/>
    </source>
</evidence>
<sequence>MTVFSERFAHLCRAFIASDVSHPKPYNNANSRLIASIFFTPSETWR</sequence>
<reference evidence="1 2" key="1">
    <citation type="journal article" date="2011" name="J. Bacteriol.">
        <title>Genome sequence of Chthoniobacter flavus Ellin428, an aerobic heterotrophic soil bacterium.</title>
        <authorList>
            <person name="Kant R."/>
            <person name="van Passel M.W."/>
            <person name="Palva A."/>
            <person name="Lucas S."/>
            <person name="Lapidus A."/>
            <person name="Glavina Del Rio T."/>
            <person name="Dalin E."/>
            <person name="Tice H."/>
            <person name="Bruce D."/>
            <person name="Goodwin L."/>
            <person name="Pitluck S."/>
            <person name="Larimer F.W."/>
            <person name="Land M.L."/>
            <person name="Hauser L."/>
            <person name="Sangwan P."/>
            <person name="de Vos W.M."/>
            <person name="Janssen P.H."/>
            <person name="Smidt H."/>
        </authorList>
    </citation>
    <scope>NUCLEOTIDE SEQUENCE [LARGE SCALE GENOMIC DNA]</scope>
    <source>
        <strain evidence="1 2">Ellin428</strain>
    </source>
</reference>
<accession>B4D5I0</accession>
<dbReference type="Proteomes" id="UP000005824">
    <property type="component" value="Unassembled WGS sequence"/>
</dbReference>
<organism evidence="1 2">
    <name type="scientific">Chthoniobacter flavus Ellin428</name>
    <dbReference type="NCBI Taxonomy" id="497964"/>
    <lineage>
        <taxon>Bacteria</taxon>
        <taxon>Pseudomonadati</taxon>
        <taxon>Verrucomicrobiota</taxon>
        <taxon>Spartobacteria</taxon>
        <taxon>Chthoniobacterales</taxon>
        <taxon>Chthoniobacteraceae</taxon>
        <taxon>Chthoniobacter</taxon>
    </lineage>
</organism>
<dbReference type="AlphaFoldDB" id="B4D5I0"/>